<protein>
    <submittedName>
        <fullName evidence="4">Ankyrin repeat-containing protein</fullName>
    </submittedName>
</protein>
<feature type="repeat" description="ANK" evidence="3">
    <location>
        <begin position="208"/>
        <end position="240"/>
    </location>
</feature>
<keyword evidence="2 3" id="KW-0040">ANK repeat</keyword>
<dbReference type="Gene3D" id="1.25.40.20">
    <property type="entry name" value="Ankyrin repeat-containing domain"/>
    <property type="match status" value="1"/>
</dbReference>
<evidence type="ECO:0000313" key="4">
    <source>
        <dbReference type="EMBL" id="GAM38187.1"/>
    </source>
</evidence>
<name>A0A6V8H9X9_TALPI</name>
<reference evidence="5" key="1">
    <citation type="journal article" date="2015" name="Genome Announc.">
        <title>Draft genome sequence of Talaromyces cellulolyticus strain Y-94, a source of lignocellulosic biomass-degrading enzymes.</title>
        <authorList>
            <person name="Fujii T."/>
            <person name="Koike H."/>
            <person name="Sawayama S."/>
            <person name="Yano S."/>
            <person name="Inoue H."/>
        </authorList>
    </citation>
    <scope>NUCLEOTIDE SEQUENCE [LARGE SCALE GENOMIC DNA]</scope>
    <source>
        <strain evidence="5">Y-94</strain>
    </source>
</reference>
<evidence type="ECO:0000256" key="1">
    <source>
        <dbReference type="ARBA" id="ARBA00022737"/>
    </source>
</evidence>
<organism evidence="4 5">
    <name type="scientific">Talaromyces pinophilus</name>
    <name type="common">Penicillium pinophilum</name>
    <dbReference type="NCBI Taxonomy" id="128442"/>
    <lineage>
        <taxon>Eukaryota</taxon>
        <taxon>Fungi</taxon>
        <taxon>Dikarya</taxon>
        <taxon>Ascomycota</taxon>
        <taxon>Pezizomycotina</taxon>
        <taxon>Eurotiomycetes</taxon>
        <taxon>Eurotiomycetidae</taxon>
        <taxon>Eurotiales</taxon>
        <taxon>Trichocomaceae</taxon>
        <taxon>Talaromyces</taxon>
        <taxon>Talaromyces sect. Talaromyces</taxon>
    </lineage>
</organism>
<dbReference type="PANTHER" id="PTHR24178:SF9">
    <property type="entry name" value="ANK_REP_REGION DOMAIN-CONTAINING PROTEIN"/>
    <property type="match status" value="1"/>
</dbReference>
<dbReference type="InterPro" id="IPR036770">
    <property type="entry name" value="Ankyrin_rpt-contain_sf"/>
</dbReference>
<dbReference type="PROSITE" id="PS50088">
    <property type="entry name" value="ANK_REPEAT"/>
    <property type="match status" value="1"/>
</dbReference>
<dbReference type="PANTHER" id="PTHR24178">
    <property type="entry name" value="MOLTING PROTEIN MLT-4"/>
    <property type="match status" value="1"/>
</dbReference>
<evidence type="ECO:0000256" key="3">
    <source>
        <dbReference type="PROSITE-ProRule" id="PRU00023"/>
    </source>
</evidence>
<sequence>MVRLLLQHGGKIELGSKPMLSEAIRVQAIDTVRMVIESGFGILGPFKHSLAELDTCEKAKIILLRGSSAEEAKRAEERRQDELRLLLCCPLHYAARARFSNASEHHKAVAIVELFPAHGADPWHSYGNETTIIHDVLHQGRIVEPLLAPSFGPREAGRPWPDTVDGACEISKQDSSIMGLAFDNLELHSTASMQKSQASGFGPPKNQQDETPLHLAWKDRKWDLVRTLLDSRGDPLIPDSKGNTILHLARCLREQQCVTNLYTGSRGQLQDINNRVRKGFSQLLGQGVGINTRNDNSGTPTFANVPSLACIQSLSSPKSGTLSRDFLAQCMRTQQLVSSLNPALREPTLDIKTRKETTIWKDFSRFLDQAVDINTRNDNGQTLYSNMSAA</sequence>
<proteinExistence type="predicted"/>
<dbReference type="InterPro" id="IPR002110">
    <property type="entry name" value="Ankyrin_rpt"/>
</dbReference>
<evidence type="ECO:0000256" key="2">
    <source>
        <dbReference type="ARBA" id="ARBA00023043"/>
    </source>
</evidence>
<dbReference type="AlphaFoldDB" id="A0A6V8H9X9"/>
<keyword evidence="1" id="KW-0677">Repeat</keyword>
<evidence type="ECO:0000313" key="5">
    <source>
        <dbReference type="Proteomes" id="UP000053095"/>
    </source>
</evidence>
<dbReference type="SUPFAM" id="SSF48403">
    <property type="entry name" value="Ankyrin repeat"/>
    <property type="match status" value="1"/>
</dbReference>
<dbReference type="EMBL" id="DF933829">
    <property type="protein sequence ID" value="GAM38187.1"/>
    <property type="molecule type" value="Genomic_DNA"/>
</dbReference>
<accession>A0A6V8H9X9</accession>
<dbReference type="Proteomes" id="UP000053095">
    <property type="component" value="Unassembled WGS sequence"/>
</dbReference>
<keyword evidence="5" id="KW-1185">Reference proteome</keyword>
<comment type="caution">
    <text evidence="4">The sequence shown here is derived from an EMBL/GenBank/DDBJ whole genome shotgun (WGS) entry which is preliminary data.</text>
</comment>
<gene>
    <name evidence="4" type="ORF">TCE0_033f08717</name>
</gene>